<protein>
    <recommendedName>
        <fullName evidence="3">Reverse transcriptase domain-containing protein</fullName>
    </recommendedName>
</protein>
<gene>
    <name evidence="1" type="ORF">B7P43_G17447</name>
</gene>
<evidence type="ECO:0008006" key="3">
    <source>
        <dbReference type="Google" id="ProtNLM"/>
    </source>
</evidence>
<dbReference type="PANTHER" id="PTHR19446">
    <property type="entry name" value="REVERSE TRANSCRIPTASES"/>
    <property type="match status" value="1"/>
</dbReference>
<dbReference type="AlphaFoldDB" id="A0A2J7Q3U9"/>
<organism evidence="1 2">
    <name type="scientific">Cryptotermes secundus</name>
    <dbReference type="NCBI Taxonomy" id="105785"/>
    <lineage>
        <taxon>Eukaryota</taxon>
        <taxon>Metazoa</taxon>
        <taxon>Ecdysozoa</taxon>
        <taxon>Arthropoda</taxon>
        <taxon>Hexapoda</taxon>
        <taxon>Insecta</taxon>
        <taxon>Pterygota</taxon>
        <taxon>Neoptera</taxon>
        <taxon>Polyneoptera</taxon>
        <taxon>Dictyoptera</taxon>
        <taxon>Blattodea</taxon>
        <taxon>Blattoidea</taxon>
        <taxon>Termitoidae</taxon>
        <taxon>Kalotermitidae</taxon>
        <taxon>Cryptotermitinae</taxon>
        <taxon>Cryptotermes</taxon>
    </lineage>
</organism>
<keyword evidence="2" id="KW-1185">Reference proteome</keyword>
<comment type="caution">
    <text evidence="1">The sequence shown here is derived from an EMBL/GenBank/DDBJ whole genome shotgun (WGS) entry which is preliminary data.</text>
</comment>
<dbReference type="EMBL" id="NEVH01018426">
    <property type="protein sequence ID" value="PNF23255.1"/>
    <property type="molecule type" value="Genomic_DNA"/>
</dbReference>
<dbReference type="Proteomes" id="UP000235965">
    <property type="component" value="Unassembled WGS sequence"/>
</dbReference>
<evidence type="ECO:0000313" key="1">
    <source>
        <dbReference type="EMBL" id="PNF23255.1"/>
    </source>
</evidence>
<accession>A0A2J7Q3U9</accession>
<name>A0A2J7Q3U9_9NEOP</name>
<proteinExistence type="predicted"/>
<reference evidence="1 2" key="1">
    <citation type="submission" date="2017-12" db="EMBL/GenBank/DDBJ databases">
        <title>Hemimetabolous genomes reveal molecular basis of termite eusociality.</title>
        <authorList>
            <person name="Harrison M.C."/>
            <person name="Jongepier E."/>
            <person name="Robertson H.M."/>
            <person name="Arning N."/>
            <person name="Bitard-Feildel T."/>
            <person name="Chao H."/>
            <person name="Childers C.P."/>
            <person name="Dinh H."/>
            <person name="Doddapaneni H."/>
            <person name="Dugan S."/>
            <person name="Gowin J."/>
            <person name="Greiner C."/>
            <person name="Han Y."/>
            <person name="Hu H."/>
            <person name="Hughes D.S.T."/>
            <person name="Huylmans A.-K."/>
            <person name="Kemena C."/>
            <person name="Kremer L.P.M."/>
            <person name="Lee S.L."/>
            <person name="Lopez-Ezquerra A."/>
            <person name="Mallet L."/>
            <person name="Monroy-Kuhn J.M."/>
            <person name="Moser A."/>
            <person name="Murali S.C."/>
            <person name="Muzny D.M."/>
            <person name="Otani S."/>
            <person name="Piulachs M.-D."/>
            <person name="Poelchau M."/>
            <person name="Qu J."/>
            <person name="Schaub F."/>
            <person name="Wada-Katsumata A."/>
            <person name="Worley K.C."/>
            <person name="Xie Q."/>
            <person name="Ylla G."/>
            <person name="Poulsen M."/>
            <person name="Gibbs R.A."/>
            <person name="Schal C."/>
            <person name="Richards S."/>
            <person name="Belles X."/>
            <person name="Korb J."/>
            <person name="Bornberg-Bauer E."/>
        </authorList>
    </citation>
    <scope>NUCLEOTIDE SEQUENCE [LARGE SCALE GENOMIC DNA]</scope>
    <source>
        <tissue evidence="1">Whole body</tissue>
    </source>
</reference>
<dbReference type="InParanoid" id="A0A2J7Q3U9"/>
<evidence type="ECO:0000313" key="2">
    <source>
        <dbReference type="Proteomes" id="UP000235965"/>
    </source>
</evidence>
<sequence length="84" mass="9396">MEETPEVESTIAKLKRYKSPGSDLIAAELIQAGGEILHSKIHNLITHIWHKEKLPDQWKASIIVPVHKKGDITDSGNYRGISLL</sequence>